<comment type="caution">
    <text evidence="2">The sequence shown here is derived from an EMBL/GenBank/DDBJ whole genome shotgun (WGS) entry which is preliminary data.</text>
</comment>
<keyword evidence="3" id="KW-1185">Reference proteome</keyword>
<reference evidence="2" key="1">
    <citation type="submission" date="2017-07" db="EMBL/GenBank/DDBJ databases">
        <title>Taro Niue Genome Assembly and Annotation.</title>
        <authorList>
            <person name="Atibalentja N."/>
            <person name="Keating K."/>
            <person name="Fields C.J."/>
        </authorList>
    </citation>
    <scope>NUCLEOTIDE SEQUENCE</scope>
    <source>
        <strain evidence="2">Niue_2</strain>
        <tissue evidence="2">Leaf</tissue>
    </source>
</reference>
<dbReference type="EMBL" id="NMUH01000465">
    <property type="protein sequence ID" value="MQL79584.1"/>
    <property type="molecule type" value="Genomic_DNA"/>
</dbReference>
<evidence type="ECO:0000256" key="1">
    <source>
        <dbReference type="SAM" id="MobiDB-lite"/>
    </source>
</evidence>
<protein>
    <submittedName>
        <fullName evidence="2">Uncharacterized protein</fullName>
    </submittedName>
</protein>
<evidence type="ECO:0000313" key="2">
    <source>
        <dbReference type="EMBL" id="MQL79584.1"/>
    </source>
</evidence>
<accession>A0A843UCI6</accession>
<dbReference type="AlphaFoldDB" id="A0A843UCI6"/>
<organism evidence="2 3">
    <name type="scientific">Colocasia esculenta</name>
    <name type="common">Wild taro</name>
    <name type="synonym">Arum esculentum</name>
    <dbReference type="NCBI Taxonomy" id="4460"/>
    <lineage>
        <taxon>Eukaryota</taxon>
        <taxon>Viridiplantae</taxon>
        <taxon>Streptophyta</taxon>
        <taxon>Embryophyta</taxon>
        <taxon>Tracheophyta</taxon>
        <taxon>Spermatophyta</taxon>
        <taxon>Magnoliopsida</taxon>
        <taxon>Liliopsida</taxon>
        <taxon>Araceae</taxon>
        <taxon>Aroideae</taxon>
        <taxon>Colocasieae</taxon>
        <taxon>Colocasia</taxon>
    </lineage>
</organism>
<gene>
    <name evidence="2" type="ORF">Taro_012027</name>
</gene>
<feature type="region of interest" description="Disordered" evidence="1">
    <location>
        <begin position="1"/>
        <end position="30"/>
    </location>
</feature>
<evidence type="ECO:0000313" key="3">
    <source>
        <dbReference type="Proteomes" id="UP000652761"/>
    </source>
</evidence>
<proteinExistence type="predicted"/>
<dbReference type="Proteomes" id="UP000652761">
    <property type="component" value="Unassembled WGS sequence"/>
</dbReference>
<name>A0A843UCI6_COLES</name>
<sequence length="89" mass="9961">MSTRHVVTVTWDPHPRPPARGGSPGGGRARVTDLERKGKRWGQQRRVICRDLLTRSGLLSSILLLESVGDWQSLVGFFVKLMPTFTGLY</sequence>